<evidence type="ECO:0000313" key="7">
    <source>
        <dbReference type="EMBL" id="KKZ66895.1"/>
    </source>
</evidence>
<dbReference type="EMBL" id="LCZI01000377">
    <property type="protein sequence ID" value="KKZ66895.1"/>
    <property type="molecule type" value="Genomic_DNA"/>
</dbReference>
<comment type="subcellular location">
    <subcellularLocation>
        <location evidence="1">Endomembrane system</location>
    </subcellularLocation>
</comment>
<evidence type="ECO:0000256" key="1">
    <source>
        <dbReference type="ARBA" id="ARBA00004308"/>
    </source>
</evidence>
<feature type="compositionally biased region" description="Low complexity" evidence="6">
    <location>
        <begin position="92"/>
        <end position="120"/>
    </location>
</feature>
<evidence type="ECO:0000256" key="6">
    <source>
        <dbReference type="SAM" id="MobiDB-lite"/>
    </source>
</evidence>
<dbReference type="GO" id="GO:0071230">
    <property type="term" value="P:cellular response to amino acid stimulus"/>
    <property type="evidence" value="ECO:0007669"/>
    <property type="project" value="InterPro"/>
</dbReference>
<gene>
    <name evidence="7" type="ORF">EMCG_07391</name>
</gene>
<evidence type="ECO:0000256" key="5">
    <source>
        <dbReference type="ARBA" id="ARBA00023288"/>
    </source>
</evidence>
<keyword evidence="4" id="KW-0564">Palmitate</keyword>
<keyword evidence="5" id="KW-0449">Lipoprotein</keyword>
<evidence type="ECO:0000256" key="2">
    <source>
        <dbReference type="ARBA" id="ARBA00022707"/>
    </source>
</evidence>
<dbReference type="GO" id="GO:0032008">
    <property type="term" value="P:positive regulation of TOR signaling"/>
    <property type="evidence" value="ECO:0007669"/>
    <property type="project" value="InterPro"/>
</dbReference>
<dbReference type="GO" id="GO:0016197">
    <property type="term" value="P:endosomal transport"/>
    <property type="evidence" value="ECO:0007669"/>
    <property type="project" value="InterPro"/>
</dbReference>
<dbReference type="Pfam" id="PF15454">
    <property type="entry name" value="LAMTOR"/>
    <property type="match status" value="1"/>
</dbReference>
<protein>
    <recommendedName>
        <fullName evidence="9">Late endosomal/lysosomal adaptor and MAPK and MTOR activator-domain-containing protein</fullName>
    </recommendedName>
</protein>
<feature type="compositionally biased region" description="Basic and acidic residues" evidence="6">
    <location>
        <begin position="11"/>
        <end position="22"/>
    </location>
</feature>
<dbReference type="GO" id="GO:0001919">
    <property type="term" value="P:regulation of receptor recycling"/>
    <property type="evidence" value="ECO:0007669"/>
    <property type="project" value="InterPro"/>
</dbReference>
<organism evidence="7 8">
    <name type="scientific">[Emmonsia] crescens</name>
    <dbReference type="NCBI Taxonomy" id="73230"/>
    <lineage>
        <taxon>Eukaryota</taxon>
        <taxon>Fungi</taxon>
        <taxon>Dikarya</taxon>
        <taxon>Ascomycota</taxon>
        <taxon>Pezizomycotina</taxon>
        <taxon>Eurotiomycetes</taxon>
        <taxon>Eurotiomycetidae</taxon>
        <taxon>Onygenales</taxon>
        <taxon>Ajellomycetaceae</taxon>
        <taxon>Emergomyces</taxon>
    </lineage>
</organism>
<dbReference type="GO" id="GO:0045121">
    <property type="term" value="C:membrane raft"/>
    <property type="evidence" value="ECO:0007669"/>
    <property type="project" value="InterPro"/>
</dbReference>
<evidence type="ECO:0000313" key="8">
    <source>
        <dbReference type="Proteomes" id="UP000034164"/>
    </source>
</evidence>
<reference evidence="8" key="1">
    <citation type="journal article" date="2015" name="PLoS Genet.">
        <title>The dynamic genome and transcriptome of the human fungal pathogen Blastomyces and close relative Emmonsia.</title>
        <authorList>
            <person name="Munoz J.F."/>
            <person name="Gauthier G.M."/>
            <person name="Desjardins C.A."/>
            <person name="Gallo J.E."/>
            <person name="Holder J."/>
            <person name="Sullivan T.D."/>
            <person name="Marty A.J."/>
            <person name="Carmen J.C."/>
            <person name="Chen Z."/>
            <person name="Ding L."/>
            <person name="Gujja S."/>
            <person name="Magrini V."/>
            <person name="Misas E."/>
            <person name="Mitreva M."/>
            <person name="Priest M."/>
            <person name="Saif S."/>
            <person name="Whiston E.A."/>
            <person name="Young S."/>
            <person name="Zeng Q."/>
            <person name="Goldman W.E."/>
            <person name="Mardis E.R."/>
            <person name="Taylor J.W."/>
            <person name="McEwen J.G."/>
            <person name="Clay O.K."/>
            <person name="Klein B.S."/>
            <person name="Cuomo C.A."/>
        </authorList>
    </citation>
    <scope>NUCLEOTIDE SEQUENCE [LARGE SCALE GENOMIC DNA]</scope>
    <source>
        <strain evidence="8">UAMH 3008</strain>
    </source>
</reference>
<dbReference type="InterPro" id="IPR028209">
    <property type="entry name" value="LAMTOR1/MEH1"/>
</dbReference>
<name>A0A0G2I9I6_9EURO</name>
<keyword evidence="3" id="KW-0472">Membrane</keyword>
<dbReference type="GO" id="GO:0071986">
    <property type="term" value="C:Ragulator complex"/>
    <property type="evidence" value="ECO:0007669"/>
    <property type="project" value="InterPro"/>
</dbReference>
<sequence>MGVCASCLGRGGRDSHDSESSRLLDDELYQSGYGYGAVGSGQRQGPDPEYLKREREALEAICQRTSDSIIDIWALQPHPPGHTPPSIHTTIASSSRAASHETATSATTEEPQSSVSPQSPALEQKTGNQLDNMRRDASPAPGEFGRLRYAPLRPPKDTNLSAVPKHWGEVVMTTRRGKKTRPGLDIEQGSDQPRDLFGVLVVD</sequence>
<dbReference type="VEuPathDB" id="FungiDB:EMCG_07391"/>
<accession>A0A0G2I9I6</accession>
<dbReference type="AlphaFoldDB" id="A0A0G2I9I6"/>
<keyword evidence="2" id="KW-0519">Myristate</keyword>
<evidence type="ECO:0000256" key="4">
    <source>
        <dbReference type="ARBA" id="ARBA00023139"/>
    </source>
</evidence>
<dbReference type="SMART" id="SM01262">
    <property type="entry name" value="LAMTOR"/>
    <property type="match status" value="1"/>
</dbReference>
<dbReference type="OrthoDB" id="5299893at2759"/>
<dbReference type="Proteomes" id="UP000034164">
    <property type="component" value="Unassembled WGS sequence"/>
</dbReference>
<comment type="caution">
    <text evidence="7">The sequence shown here is derived from an EMBL/GenBank/DDBJ whole genome shotgun (WGS) entry which is preliminary data.</text>
</comment>
<feature type="region of interest" description="Disordered" evidence="6">
    <location>
        <begin position="74"/>
        <end position="194"/>
    </location>
</feature>
<proteinExistence type="predicted"/>
<evidence type="ECO:0000256" key="3">
    <source>
        <dbReference type="ARBA" id="ARBA00023136"/>
    </source>
</evidence>
<dbReference type="GO" id="GO:0031902">
    <property type="term" value="C:late endosome membrane"/>
    <property type="evidence" value="ECO:0007669"/>
    <property type="project" value="InterPro"/>
</dbReference>
<feature type="region of interest" description="Disordered" evidence="6">
    <location>
        <begin position="1"/>
        <end position="22"/>
    </location>
</feature>
<dbReference type="GO" id="GO:0043410">
    <property type="term" value="P:positive regulation of MAPK cascade"/>
    <property type="evidence" value="ECO:0007669"/>
    <property type="project" value="InterPro"/>
</dbReference>
<evidence type="ECO:0008006" key="9">
    <source>
        <dbReference type="Google" id="ProtNLM"/>
    </source>
</evidence>